<feature type="transmembrane region" description="Helical" evidence="1">
    <location>
        <begin position="203"/>
        <end position="226"/>
    </location>
</feature>
<organism evidence="2 3">
    <name type="scientific">Silvimonas terrae</name>
    <dbReference type="NCBI Taxonomy" id="300266"/>
    <lineage>
        <taxon>Bacteria</taxon>
        <taxon>Pseudomonadati</taxon>
        <taxon>Pseudomonadota</taxon>
        <taxon>Betaproteobacteria</taxon>
        <taxon>Neisseriales</taxon>
        <taxon>Chitinibacteraceae</taxon>
        <taxon>Silvimonas</taxon>
    </lineage>
</organism>
<dbReference type="EMBL" id="JACHHN010000008">
    <property type="protein sequence ID" value="MBB5192910.1"/>
    <property type="molecule type" value="Genomic_DNA"/>
</dbReference>
<evidence type="ECO:0000313" key="3">
    <source>
        <dbReference type="Proteomes" id="UP000543030"/>
    </source>
</evidence>
<reference evidence="2 3" key="1">
    <citation type="submission" date="2020-08" db="EMBL/GenBank/DDBJ databases">
        <title>Genomic Encyclopedia of Type Strains, Phase IV (KMG-IV): sequencing the most valuable type-strain genomes for metagenomic binning, comparative biology and taxonomic classification.</title>
        <authorList>
            <person name="Goeker M."/>
        </authorList>
    </citation>
    <scope>NUCLEOTIDE SEQUENCE [LARGE SCALE GENOMIC DNA]</scope>
    <source>
        <strain evidence="2 3">DSM 18233</strain>
    </source>
</reference>
<feature type="transmembrane region" description="Helical" evidence="1">
    <location>
        <begin position="265"/>
        <end position="282"/>
    </location>
</feature>
<protein>
    <recommendedName>
        <fullName evidence="4">DUF4129 domain-containing protein</fullName>
    </recommendedName>
</protein>
<dbReference type="Proteomes" id="UP000543030">
    <property type="component" value="Unassembled WGS sequence"/>
</dbReference>
<dbReference type="RefSeq" id="WP_184102558.1">
    <property type="nucleotide sequence ID" value="NZ_JACHHN010000008.1"/>
</dbReference>
<feature type="transmembrane region" description="Helical" evidence="1">
    <location>
        <begin position="34"/>
        <end position="54"/>
    </location>
</feature>
<evidence type="ECO:0000256" key="1">
    <source>
        <dbReference type="SAM" id="Phobius"/>
    </source>
</evidence>
<evidence type="ECO:0000313" key="2">
    <source>
        <dbReference type="EMBL" id="MBB5192910.1"/>
    </source>
</evidence>
<name>A0A840RKA8_9NEIS</name>
<comment type="caution">
    <text evidence="2">The sequence shown here is derived from an EMBL/GenBank/DDBJ whole genome shotgun (WGS) entry which is preliminary data.</text>
</comment>
<dbReference type="AlphaFoldDB" id="A0A840RKA8"/>
<evidence type="ECO:0008006" key="4">
    <source>
        <dbReference type="Google" id="ProtNLM"/>
    </source>
</evidence>
<gene>
    <name evidence="2" type="ORF">HNQ50_003664</name>
</gene>
<feature type="transmembrane region" description="Helical" evidence="1">
    <location>
        <begin position="355"/>
        <end position="373"/>
    </location>
</feature>
<feature type="transmembrane region" description="Helical" evidence="1">
    <location>
        <begin position="152"/>
        <end position="177"/>
    </location>
</feature>
<keyword evidence="1" id="KW-0812">Transmembrane</keyword>
<keyword evidence="1" id="KW-1133">Transmembrane helix</keyword>
<keyword evidence="3" id="KW-1185">Reference proteome</keyword>
<sequence>MRLDRLNVDLRPRGSGQAADTGIHMLRAHWRTTFAAWWCIWLPLAVLCGIWPGAVSNGWGALALWLCKPLAERMPVFVLSRAIFSEPPTLPECLRAWPGQIRPGLIANLTIWRVISIGRAFMLPIWQLEGLTGRDAAQRRKDLGGKGTERAASWLGAWCAQFETLLAINLMALYALLNPVLQGAGLDGRGFLGWFTFNTWPGYLSIVIAGGIIGPVYVSGCFALYLNRRSTLEGWDLELGLRRLADRLQSHGQTGADPRGARKHTVTMLLLGAVLASTFLITPRPVLAAAPAADARAAQAYIRQTASAVVHAPPFEVYRTTTHWALNDTGTHPKPTPAPTPHFGAPEINESQAALIKYMLIGLLVVGLLYLLYRTRHLWPDRFDTPQVAFEPARRIGGLDVRPESLPADLAREVETLWQQQRQREAMALLYRGTLTGAINRYALPLRESDTESDCLLQARRTLASPVFTGFDTITRAWQQSAWGGIWPSSQEVSRLCQTWQQHFALRGDA</sequence>
<accession>A0A840RKA8</accession>
<feature type="transmembrane region" description="Helical" evidence="1">
    <location>
        <begin position="111"/>
        <end position="131"/>
    </location>
</feature>
<keyword evidence="1" id="KW-0472">Membrane</keyword>
<proteinExistence type="predicted"/>